<dbReference type="AlphaFoldDB" id="A0A7S1AE99"/>
<feature type="transmembrane region" description="Helical" evidence="1">
    <location>
        <begin position="110"/>
        <end position="129"/>
    </location>
</feature>
<proteinExistence type="predicted"/>
<gene>
    <name evidence="2" type="ORF">NSCI0253_LOCUS25527</name>
</gene>
<keyword evidence="1" id="KW-1133">Transmembrane helix</keyword>
<evidence type="ECO:0000256" key="1">
    <source>
        <dbReference type="SAM" id="Phobius"/>
    </source>
</evidence>
<feature type="transmembrane region" description="Helical" evidence="1">
    <location>
        <begin position="141"/>
        <end position="159"/>
    </location>
</feature>
<accession>A0A7S1AE99</accession>
<name>A0A7S1AE99_NOCSC</name>
<evidence type="ECO:0000313" key="2">
    <source>
        <dbReference type="EMBL" id="CAD8851177.1"/>
    </source>
</evidence>
<organism evidence="2">
    <name type="scientific">Noctiluca scintillans</name>
    <name type="common">Sea sparkle</name>
    <name type="synonym">Red tide dinoflagellate</name>
    <dbReference type="NCBI Taxonomy" id="2966"/>
    <lineage>
        <taxon>Eukaryota</taxon>
        <taxon>Sar</taxon>
        <taxon>Alveolata</taxon>
        <taxon>Dinophyceae</taxon>
        <taxon>Noctilucales</taxon>
        <taxon>Noctilucaceae</taxon>
        <taxon>Noctiluca</taxon>
    </lineage>
</organism>
<reference evidence="2" key="1">
    <citation type="submission" date="2021-01" db="EMBL/GenBank/DDBJ databases">
        <authorList>
            <person name="Corre E."/>
            <person name="Pelletier E."/>
            <person name="Niang G."/>
            <person name="Scheremetjew M."/>
            <person name="Finn R."/>
            <person name="Kale V."/>
            <person name="Holt S."/>
            <person name="Cochrane G."/>
            <person name="Meng A."/>
            <person name="Brown T."/>
            <person name="Cohen L."/>
        </authorList>
    </citation>
    <scope>NUCLEOTIDE SEQUENCE</scope>
</reference>
<keyword evidence="1" id="KW-0472">Membrane</keyword>
<keyword evidence="1" id="KW-0812">Transmembrane</keyword>
<dbReference type="EMBL" id="HBFQ01036189">
    <property type="protein sequence ID" value="CAD8851177.1"/>
    <property type="molecule type" value="Transcribed_RNA"/>
</dbReference>
<sequence length="212" mass="23623">MKTYFLQDGGVKTHLRCWSHVTMLVLELTTYRNPVVVCHMAANVLWQFLTISATVERVFRVVDLSTIMPLLFSVLAEITVGELRQDIVLAGVSLFVAASTATCVAPRFNVVTQAVGLVTFLAYFSRAYGTVDGVCKAAGTNSLLFFLAYVVCYLIHLFGRQRHIPFLMNLTVELRSRFSGTITGRLLDIANLYDIGHWFCVAGLFSLTPCRQ</sequence>
<protein>
    <submittedName>
        <fullName evidence="2">Uncharacterized protein</fullName>
    </submittedName>
</protein>